<protein>
    <submittedName>
        <fullName evidence="1">Uncharacterized protein</fullName>
    </submittedName>
</protein>
<reference evidence="2" key="1">
    <citation type="journal article" date="2015" name="PLoS Genet.">
        <title>Genome Sequence and Transcriptome Analyses of Chrysochromulina tobin: Metabolic Tools for Enhanced Algal Fitness in the Prominent Order Prymnesiales (Haptophyceae).</title>
        <authorList>
            <person name="Hovde B.T."/>
            <person name="Deodato C.R."/>
            <person name="Hunsperger H.M."/>
            <person name="Ryken S.A."/>
            <person name="Yost W."/>
            <person name="Jha R.K."/>
            <person name="Patterson J."/>
            <person name="Monnat R.J. Jr."/>
            <person name="Barlow S.B."/>
            <person name="Starkenburg S.R."/>
            <person name="Cattolico R.A."/>
        </authorList>
    </citation>
    <scope>NUCLEOTIDE SEQUENCE</scope>
    <source>
        <strain evidence="2">CCMP291</strain>
    </source>
</reference>
<comment type="caution">
    <text evidence="1">The sequence shown here is derived from an EMBL/GenBank/DDBJ whole genome shotgun (WGS) entry which is preliminary data.</text>
</comment>
<accession>A0A0M0LRN3</accession>
<organism evidence="1 2">
    <name type="scientific">Chrysochromulina tobinii</name>
    <dbReference type="NCBI Taxonomy" id="1460289"/>
    <lineage>
        <taxon>Eukaryota</taxon>
        <taxon>Haptista</taxon>
        <taxon>Haptophyta</taxon>
        <taxon>Prymnesiophyceae</taxon>
        <taxon>Prymnesiales</taxon>
        <taxon>Chrysochromulinaceae</taxon>
        <taxon>Chrysochromulina</taxon>
    </lineage>
</organism>
<proteinExistence type="predicted"/>
<name>A0A0M0LRN3_9EUKA</name>
<sequence length="623" mass="69038">MSWATEVVPEAMATTEALRTEIRRVCADPELPADVRDTLSEWHDAVRAPAFNEINQTLRESCYRADDPRLAALPFPSHGVPVPTDPMAPLPPAPDPRLVPAWATSLERHALLPEYARELHLARSRLHERLLWSLQHTGDMTEAPAPRFLAFGPEGYQPWAAKLVAAGHVLDEIDGKIVIRDHSKPPPPIWNVQYLDNFLSGSIDRGLRCAVVTHGFSYLTERPPITIVQDHMLSIYKRGLRSVHQEMLRLTNLNRYDVKLFPEGYRIHSLPCVFGANGTVHRTSDPGRDRRIVDGKAPRRKRMTLDKKTVVHSVGVSCGWDDSKTIHRASNSRPSWLRHSPAFRKQPMAALLQGPQLRLAASSTTPSQARAMAVADGLSGQALELAVSAHALRPRHPPELKWLFVDLMLSVCILAHAGALLHQPVLTQEDDEADCFFQFMISIASRRDALIALLDPEAVAAGDHSPAMADYLERVLSMGTPPSSCWAQRLNTEIGEEHDRLCAASDVPHVIALRASNTLFDGWCIQREALAALTGRAECALSKSFWYTDDPCNITVGVERAVRNLVTWICHLGPRGANIVMGKPAKRHFGVGLSWIGGKGLLTGLIGYISDNKQVRTLHEIDE</sequence>
<dbReference type="AlphaFoldDB" id="A0A0M0LRN3"/>
<evidence type="ECO:0000313" key="2">
    <source>
        <dbReference type="Proteomes" id="UP000037460"/>
    </source>
</evidence>
<dbReference type="EMBL" id="JWZX01000137">
    <property type="protein sequence ID" value="KOO53641.1"/>
    <property type="molecule type" value="Genomic_DNA"/>
</dbReference>
<dbReference type="Proteomes" id="UP000037460">
    <property type="component" value="Unassembled WGS sequence"/>
</dbReference>
<gene>
    <name evidence="1" type="ORF">Ctob_016454</name>
</gene>
<evidence type="ECO:0000313" key="1">
    <source>
        <dbReference type="EMBL" id="KOO53641.1"/>
    </source>
</evidence>
<feature type="non-terminal residue" evidence="1">
    <location>
        <position position="623"/>
    </location>
</feature>
<keyword evidence="2" id="KW-1185">Reference proteome</keyword>